<evidence type="ECO:0000256" key="1">
    <source>
        <dbReference type="ARBA" id="ARBA00004123"/>
    </source>
</evidence>
<keyword evidence="2" id="KW-0805">Transcription regulation</keyword>
<dbReference type="AlphaFoldDB" id="A0A022QI39"/>
<organism evidence="7 8">
    <name type="scientific">Erythranthe guttata</name>
    <name type="common">Yellow monkey flower</name>
    <name type="synonym">Mimulus guttatus</name>
    <dbReference type="NCBI Taxonomy" id="4155"/>
    <lineage>
        <taxon>Eukaryota</taxon>
        <taxon>Viridiplantae</taxon>
        <taxon>Streptophyta</taxon>
        <taxon>Embryophyta</taxon>
        <taxon>Tracheophyta</taxon>
        <taxon>Spermatophyta</taxon>
        <taxon>Magnoliopsida</taxon>
        <taxon>eudicotyledons</taxon>
        <taxon>Gunneridae</taxon>
        <taxon>Pentapetalae</taxon>
        <taxon>asterids</taxon>
        <taxon>lamiids</taxon>
        <taxon>Lamiales</taxon>
        <taxon>Phrymaceae</taxon>
        <taxon>Erythranthe</taxon>
    </lineage>
</organism>
<comment type="subcellular location">
    <subcellularLocation>
        <location evidence="1">Nucleus</location>
    </subcellularLocation>
</comment>
<dbReference type="GO" id="GO:0003677">
    <property type="term" value="F:DNA binding"/>
    <property type="evidence" value="ECO:0007669"/>
    <property type="project" value="UniProtKB-KW"/>
</dbReference>
<keyword evidence="5" id="KW-0539">Nucleus</keyword>
<evidence type="ECO:0000256" key="5">
    <source>
        <dbReference type="ARBA" id="ARBA00023242"/>
    </source>
</evidence>
<dbReference type="STRING" id="4155.A0A022QI39"/>
<evidence type="ECO:0000256" key="4">
    <source>
        <dbReference type="ARBA" id="ARBA00023163"/>
    </source>
</evidence>
<evidence type="ECO:0000313" key="8">
    <source>
        <dbReference type="Proteomes" id="UP000030748"/>
    </source>
</evidence>
<keyword evidence="8" id="KW-1185">Reference proteome</keyword>
<feature type="non-terminal residue" evidence="7">
    <location>
        <position position="221"/>
    </location>
</feature>
<keyword evidence="4" id="KW-0804">Transcription</keyword>
<dbReference type="Proteomes" id="UP000030748">
    <property type="component" value="Unassembled WGS sequence"/>
</dbReference>
<dbReference type="SUPFAM" id="SSF101936">
    <property type="entry name" value="DNA-binding pseudobarrel domain"/>
    <property type="match status" value="2"/>
</dbReference>
<dbReference type="Gene3D" id="2.40.330.10">
    <property type="entry name" value="DNA-binding pseudobarrel domain"/>
    <property type="match status" value="2"/>
</dbReference>
<dbReference type="PANTHER" id="PTHR31920">
    <property type="entry name" value="B3 DOMAIN-CONTAINING"/>
    <property type="match status" value="1"/>
</dbReference>
<feature type="domain" description="TF-B3" evidence="6">
    <location>
        <begin position="39"/>
        <end position="134"/>
    </location>
</feature>
<evidence type="ECO:0000256" key="2">
    <source>
        <dbReference type="ARBA" id="ARBA00023015"/>
    </source>
</evidence>
<protein>
    <recommendedName>
        <fullName evidence="6">TF-B3 domain-containing protein</fullName>
    </recommendedName>
</protein>
<dbReference type="CDD" id="cd10017">
    <property type="entry name" value="B3_DNA"/>
    <property type="match status" value="2"/>
</dbReference>
<dbReference type="SMART" id="SM01019">
    <property type="entry name" value="B3"/>
    <property type="match status" value="2"/>
</dbReference>
<proteinExistence type="predicted"/>
<evidence type="ECO:0000259" key="6">
    <source>
        <dbReference type="PROSITE" id="PS50863"/>
    </source>
</evidence>
<keyword evidence="3" id="KW-0238">DNA-binding</keyword>
<reference evidence="7 8" key="1">
    <citation type="journal article" date="2013" name="Proc. Natl. Acad. Sci. U.S.A.">
        <title>Fine-scale variation in meiotic recombination in Mimulus inferred from population shotgun sequencing.</title>
        <authorList>
            <person name="Hellsten U."/>
            <person name="Wright K.M."/>
            <person name="Jenkins J."/>
            <person name="Shu S."/>
            <person name="Yuan Y."/>
            <person name="Wessler S.R."/>
            <person name="Schmutz J."/>
            <person name="Willis J.H."/>
            <person name="Rokhsar D.S."/>
        </authorList>
    </citation>
    <scope>NUCLEOTIDE SEQUENCE [LARGE SCALE GENOMIC DNA]</scope>
    <source>
        <strain evidence="8">cv. DUN x IM62</strain>
    </source>
</reference>
<dbReference type="PROSITE" id="PS50863">
    <property type="entry name" value="B3"/>
    <property type="match status" value="2"/>
</dbReference>
<dbReference type="PANTHER" id="PTHR31920:SF148">
    <property type="entry name" value="B3 DOMAIN-CONTAINING PROTEIN OS03G0621600"/>
    <property type="match status" value="1"/>
</dbReference>
<accession>A0A022QI39</accession>
<dbReference type="InterPro" id="IPR015300">
    <property type="entry name" value="DNA-bd_pseudobarrel_sf"/>
</dbReference>
<sequence>MDRRGRGRPKKIASDNFDQIPVKRGEDLPEFFKIYVPAIYSERLVNFQKKINFHRIPPDFIEKFGGNIPETVTLKKTPGISFQADINRIDDDDDWFIEKGWPEFVKENSVEESDFLIFTYAGNAVFNVKVFSKNGCIKRHIPSEFWRTHLGADKRGLRMVTLKVKEKSWKVGITSKSFRAVFSKGWGKFVIDNSLRTGNSCMFMLIHDGHDLVFKNSGIKN</sequence>
<evidence type="ECO:0000313" key="7">
    <source>
        <dbReference type="EMBL" id="EYU26913.1"/>
    </source>
</evidence>
<dbReference type="Pfam" id="PF02362">
    <property type="entry name" value="B3"/>
    <property type="match status" value="2"/>
</dbReference>
<dbReference type="InterPro" id="IPR050655">
    <property type="entry name" value="Plant_B3_domain"/>
</dbReference>
<dbReference type="EMBL" id="KI631555">
    <property type="protein sequence ID" value="EYU26913.1"/>
    <property type="molecule type" value="Genomic_DNA"/>
</dbReference>
<evidence type="ECO:0000256" key="3">
    <source>
        <dbReference type="ARBA" id="ARBA00023125"/>
    </source>
</evidence>
<gene>
    <name evidence="7" type="ORF">MIMGU_mgv1a022509mg</name>
</gene>
<dbReference type="InterPro" id="IPR003340">
    <property type="entry name" value="B3_DNA-bd"/>
</dbReference>
<name>A0A022QI39_ERYGU</name>
<feature type="domain" description="TF-B3" evidence="6">
    <location>
        <begin position="141"/>
        <end position="221"/>
    </location>
</feature>
<dbReference type="GO" id="GO:0005634">
    <property type="term" value="C:nucleus"/>
    <property type="evidence" value="ECO:0007669"/>
    <property type="project" value="UniProtKB-SubCell"/>
</dbReference>